<evidence type="ECO:0000256" key="3">
    <source>
        <dbReference type="ARBA" id="ARBA00022946"/>
    </source>
</evidence>
<dbReference type="Pfam" id="PF01597">
    <property type="entry name" value="GCV_H"/>
    <property type="match status" value="1"/>
</dbReference>
<dbReference type="InterPro" id="IPR003016">
    <property type="entry name" value="2-oxoA_DH_lipoyl-BS"/>
</dbReference>
<dbReference type="GO" id="GO:0019464">
    <property type="term" value="P:glycine decarboxylation via glycine cleavage system"/>
    <property type="evidence" value="ECO:0007669"/>
    <property type="project" value="UniProtKB-UniRule"/>
</dbReference>
<dbReference type="InterPro" id="IPR033753">
    <property type="entry name" value="GCV_H/Fam206"/>
</dbReference>
<evidence type="ECO:0000313" key="8">
    <source>
        <dbReference type="Proteomes" id="UP000887567"/>
    </source>
</evidence>
<sequence>MASVILRYCTRSVNSTLKNVIARRVLNFQGQAVRSYCLSRQLLADRKFTSQHEWVEVNEGIATVGVSSYAQEKLGDIVYVQLPEIGEEFDKDAEFGALESVKAASELYSPLTGKITEINSTLGDDPSLVNSSPYEEGWIVKMEVNDPKELDDLMDEKAYQDYTESIE</sequence>
<dbReference type="GO" id="GO:0005960">
    <property type="term" value="C:glycine cleavage complex"/>
    <property type="evidence" value="ECO:0007669"/>
    <property type="project" value="UniProtKB-UniRule"/>
</dbReference>
<feature type="modified residue" description="N6-lipoyllysine" evidence="4">
    <location>
        <position position="102"/>
    </location>
</feature>
<evidence type="ECO:0000313" key="7">
    <source>
        <dbReference type="EnsemblMetazoa" id="XP_020897845.1"/>
    </source>
</evidence>
<keyword evidence="2 4" id="KW-0450">Lipoyl</keyword>
<dbReference type="SUPFAM" id="SSF51230">
    <property type="entry name" value="Single hybrid motif"/>
    <property type="match status" value="1"/>
</dbReference>
<dbReference type="RefSeq" id="XP_020897845.1">
    <property type="nucleotide sequence ID" value="XM_021042186.2"/>
</dbReference>
<dbReference type="KEGG" id="epa:110236647"/>
<dbReference type="PANTHER" id="PTHR11715:SF3">
    <property type="entry name" value="GLYCINE CLEAVAGE SYSTEM H PROTEIN-RELATED"/>
    <property type="match status" value="1"/>
</dbReference>
<comment type="subunit">
    <text evidence="5">The glycine cleavage system is composed of four proteins: P, T, L and H.</text>
</comment>
<keyword evidence="5" id="KW-0496">Mitochondrion</keyword>
<dbReference type="GO" id="GO:0009249">
    <property type="term" value="P:protein lipoylation"/>
    <property type="evidence" value="ECO:0007669"/>
    <property type="project" value="TreeGrafter"/>
</dbReference>
<protein>
    <recommendedName>
        <fullName evidence="5">Glycine cleavage system H protein</fullName>
    </recommendedName>
</protein>
<dbReference type="InterPro" id="IPR000089">
    <property type="entry name" value="Biotin_lipoyl"/>
</dbReference>
<dbReference type="GO" id="GO:0005739">
    <property type="term" value="C:mitochondrion"/>
    <property type="evidence" value="ECO:0007669"/>
    <property type="project" value="UniProtKB-SubCell"/>
</dbReference>
<dbReference type="CDD" id="cd06848">
    <property type="entry name" value="GCS_H"/>
    <property type="match status" value="1"/>
</dbReference>
<dbReference type="InterPro" id="IPR011053">
    <property type="entry name" value="Single_hybrid_motif"/>
</dbReference>
<evidence type="ECO:0000256" key="5">
    <source>
        <dbReference type="RuleBase" id="RU364055"/>
    </source>
</evidence>
<dbReference type="NCBIfam" id="NF002270">
    <property type="entry name" value="PRK01202.1"/>
    <property type="match status" value="1"/>
</dbReference>
<keyword evidence="8" id="KW-1185">Reference proteome</keyword>
<accession>A0A913X2G8</accession>
<dbReference type="PROSITE" id="PS50968">
    <property type="entry name" value="BIOTINYL_LIPOYL"/>
    <property type="match status" value="1"/>
</dbReference>
<organism evidence="7 8">
    <name type="scientific">Exaiptasia diaphana</name>
    <name type="common">Tropical sea anemone</name>
    <name type="synonym">Aiptasia pulchella</name>
    <dbReference type="NCBI Taxonomy" id="2652724"/>
    <lineage>
        <taxon>Eukaryota</taxon>
        <taxon>Metazoa</taxon>
        <taxon>Cnidaria</taxon>
        <taxon>Anthozoa</taxon>
        <taxon>Hexacorallia</taxon>
        <taxon>Actiniaria</taxon>
        <taxon>Aiptasiidae</taxon>
        <taxon>Exaiptasia</taxon>
    </lineage>
</organism>
<comment type="similarity">
    <text evidence="1 5">Belongs to the GcvH family.</text>
</comment>
<dbReference type="InterPro" id="IPR002930">
    <property type="entry name" value="GCV_H"/>
</dbReference>
<dbReference type="Proteomes" id="UP000887567">
    <property type="component" value="Unplaced"/>
</dbReference>
<dbReference type="OMA" id="EHEWLSG"/>
<keyword evidence="3 5" id="KW-0809">Transit peptide</keyword>
<dbReference type="OrthoDB" id="10264154at2759"/>
<dbReference type="Gene3D" id="2.40.50.100">
    <property type="match status" value="1"/>
</dbReference>
<evidence type="ECO:0000256" key="1">
    <source>
        <dbReference type="ARBA" id="ARBA00009249"/>
    </source>
</evidence>
<evidence type="ECO:0000256" key="2">
    <source>
        <dbReference type="ARBA" id="ARBA00022823"/>
    </source>
</evidence>
<name>A0A913X2G8_EXADI</name>
<reference evidence="7" key="1">
    <citation type="submission" date="2022-11" db="UniProtKB">
        <authorList>
            <consortium name="EnsemblMetazoa"/>
        </authorList>
    </citation>
    <scope>IDENTIFICATION</scope>
</reference>
<dbReference type="HAMAP" id="MF_00272">
    <property type="entry name" value="GcvH"/>
    <property type="match status" value="1"/>
</dbReference>
<evidence type="ECO:0000259" key="6">
    <source>
        <dbReference type="PROSITE" id="PS50968"/>
    </source>
</evidence>
<dbReference type="GeneID" id="110236647"/>
<dbReference type="EnsemblMetazoa" id="XM_021042186.2">
    <property type="protein sequence ID" value="XP_020897845.1"/>
    <property type="gene ID" value="LOC110236647"/>
</dbReference>
<evidence type="ECO:0000256" key="4">
    <source>
        <dbReference type="PIRSR" id="PIRSR617453-50"/>
    </source>
</evidence>
<dbReference type="PANTHER" id="PTHR11715">
    <property type="entry name" value="GLYCINE CLEAVAGE SYSTEM H PROTEIN"/>
    <property type="match status" value="1"/>
</dbReference>
<comment type="cofactor">
    <cofactor evidence="5">
        <name>(R)-lipoate</name>
        <dbReference type="ChEBI" id="CHEBI:83088"/>
    </cofactor>
    <text evidence="5">Binds 1 lipoyl cofactor covalently.</text>
</comment>
<comment type="subcellular location">
    <subcellularLocation>
        <location evidence="5">Mitochondrion</location>
    </subcellularLocation>
</comment>
<dbReference type="InterPro" id="IPR017453">
    <property type="entry name" value="GCV_H_sub"/>
</dbReference>
<dbReference type="NCBIfam" id="TIGR00527">
    <property type="entry name" value="gcvH"/>
    <property type="match status" value="1"/>
</dbReference>
<feature type="domain" description="Lipoyl-binding" evidence="6">
    <location>
        <begin position="61"/>
        <end position="143"/>
    </location>
</feature>
<dbReference type="PROSITE" id="PS00189">
    <property type="entry name" value="LIPOYL"/>
    <property type="match status" value="1"/>
</dbReference>
<comment type="function">
    <text evidence="5">The H protein shuttles the methylamine group of glycine from the P protein to the T protein.</text>
</comment>
<proteinExistence type="inferred from homology"/>
<dbReference type="AlphaFoldDB" id="A0A913X2G8"/>